<organism evidence="2 3">
    <name type="scientific">Microthlaspi erraticum</name>
    <dbReference type="NCBI Taxonomy" id="1685480"/>
    <lineage>
        <taxon>Eukaryota</taxon>
        <taxon>Viridiplantae</taxon>
        <taxon>Streptophyta</taxon>
        <taxon>Embryophyta</taxon>
        <taxon>Tracheophyta</taxon>
        <taxon>Spermatophyta</taxon>
        <taxon>Magnoliopsida</taxon>
        <taxon>eudicotyledons</taxon>
        <taxon>Gunneridae</taxon>
        <taxon>Pentapetalae</taxon>
        <taxon>rosids</taxon>
        <taxon>malvids</taxon>
        <taxon>Brassicales</taxon>
        <taxon>Brassicaceae</taxon>
        <taxon>Coluteocarpeae</taxon>
        <taxon>Microthlaspi</taxon>
    </lineage>
</organism>
<evidence type="ECO:0000259" key="1">
    <source>
        <dbReference type="Pfam" id="PF24758"/>
    </source>
</evidence>
<gene>
    <name evidence="2" type="ORF">MERR_LOCUS35210</name>
</gene>
<dbReference type="Pfam" id="PF24758">
    <property type="entry name" value="LRR_At5g56370"/>
    <property type="match status" value="1"/>
</dbReference>
<name>A0A6D2KID0_9BRAS</name>
<keyword evidence="3" id="KW-1185">Reference proteome</keyword>
<evidence type="ECO:0000313" key="2">
    <source>
        <dbReference type="EMBL" id="CAA7047975.1"/>
    </source>
</evidence>
<evidence type="ECO:0000313" key="3">
    <source>
        <dbReference type="Proteomes" id="UP000467841"/>
    </source>
</evidence>
<reference evidence="2" key="1">
    <citation type="submission" date="2020-01" db="EMBL/GenBank/DDBJ databases">
        <authorList>
            <person name="Mishra B."/>
        </authorList>
    </citation>
    <scope>NUCLEOTIDE SEQUENCE [LARGE SCALE GENOMIC DNA]</scope>
</reference>
<proteinExistence type="predicted"/>
<dbReference type="InterPro" id="IPR055411">
    <property type="entry name" value="LRR_FXL15/At3g58940/PEG3-like"/>
</dbReference>
<dbReference type="OrthoDB" id="612216at2759"/>
<comment type="caution">
    <text evidence="2">The sequence shown here is derived from an EMBL/GenBank/DDBJ whole genome shotgun (WGS) entry which is preliminary data.</text>
</comment>
<dbReference type="PANTHER" id="PTHR31900:SF28">
    <property type="entry name" value="FBD DOMAIN-CONTAINING PROTEIN"/>
    <property type="match status" value="1"/>
</dbReference>
<protein>
    <recommendedName>
        <fullName evidence="1">F-box/LRR-repeat protein 15/At3g58940/PEG3-like LRR domain-containing protein</fullName>
    </recommendedName>
</protein>
<dbReference type="PANTHER" id="PTHR31900">
    <property type="entry name" value="F-BOX/RNI SUPERFAMILY PROTEIN-RELATED"/>
    <property type="match status" value="1"/>
</dbReference>
<dbReference type="AlphaFoldDB" id="A0A6D2KID0"/>
<dbReference type="EMBL" id="CACVBM020001385">
    <property type="protein sequence ID" value="CAA7047975.1"/>
    <property type="molecule type" value="Genomic_DNA"/>
</dbReference>
<dbReference type="Proteomes" id="UP000467841">
    <property type="component" value="Unassembled WGS sequence"/>
</dbReference>
<feature type="domain" description="F-box/LRR-repeat protein 15/At3g58940/PEG3-like LRR" evidence="1">
    <location>
        <begin position="59"/>
        <end position="200"/>
    </location>
</feature>
<dbReference type="SUPFAM" id="SSF52047">
    <property type="entry name" value="RNI-like"/>
    <property type="match status" value="1"/>
</dbReference>
<dbReference type="InterPro" id="IPR032675">
    <property type="entry name" value="LRR_dom_sf"/>
</dbReference>
<sequence length="324" mass="37628">MWLPNLEFDDYVITDDTLSSFLSYRDFIDKKLPLHRSPVIESLLLRFRQSILPQPEKFKQWVEIAVSRSLRELSVVYYWFIAKPFDALSFPSSLYTCSSLTTLKLQGGNVLVDVPPTVCLPSLKTLQLRFVDEDSLRLILSSCPVLEDLLIELKREYKTRVINVNIPSLQRLSLWLVGDVRYFSESYVVATPCLKYLKIVAEKESFISLTEPMVKLEEADIDVVEDVEKILQSVTSVRRLSLRALCNSPQEFVYPVGIVFNQLQHLKLCICRKDWSSLLILFLENSPKLQVLKLYVDTSMSNIRLLNYRFQRILKLQGLIPNRR</sequence>
<accession>A0A6D2KID0</accession>
<dbReference type="Gene3D" id="3.80.10.10">
    <property type="entry name" value="Ribonuclease Inhibitor"/>
    <property type="match status" value="1"/>
</dbReference>
<dbReference type="InterPro" id="IPR050232">
    <property type="entry name" value="FBL13/AtMIF1-like"/>
</dbReference>